<dbReference type="Proteomes" id="UP000528734">
    <property type="component" value="Unassembled WGS sequence"/>
</dbReference>
<keyword evidence="2" id="KW-0489">Methyltransferase</keyword>
<proteinExistence type="predicted"/>
<dbReference type="AlphaFoldDB" id="A0A7Y4H1N1"/>
<gene>
    <name evidence="2" type="ORF">HCN50_06950</name>
</gene>
<name>A0A7Y4H1N1_9BRAD</name>
<dbReference type="PANTHER" id="PTHR43861">
    <property type="entry name" value="TRANS-ACONITATE 2-METHYLTRANSFERASE-RELATED"/>
    <property type="match status" value="1"/>
</dbReference>
<reference evidence="2 3" key="1">
    <citation type="submission" date="2020-03" db="EMBL/GenBank/DDBJ databases">
        <title>Bradyrhizobium diversity isolated from nodules of Muelleranthus trifoliolatus.</title>
        <authorList>
            <person name="Klepa M."/>
            <person name="Helene L."/>
            <person name="Hungria M."/>
        </authorList>
    </citation>
    <scope>NUCLEOTIDE SEQUENCE [LARGE SCALE GENOMIC DNA]</scope>
    <source>
        <strain evidence="2 3">WSM 1744</strain>
    </source>
</reference>
<organism evidence="2 3">
    <name type="scientific">Bradyrhizobium archetypum</name>
    <dbReference type="NCBI Taxonomy" id="2721160"/>
    <lineage>
        <taxon>Bacteria</taxon>
        <taxon>Pseudomonadati</taxon>
        <taxon>Pseudomonadota</taxon>
        <taxon>Alphaproteobacteria</taxon>
        <taxon>Hyphomicrobiales</taxon>
        <taxon>Nitrobacteraceae</taxon>
        <taxon>Bradyrhizobium</taxon>
    </lineage>
</organism>
<feature type="domain" description="Methyltransferase" evidence="1">
    <location>
        <begin position="38"/>
        <end position="146"/>
    </location>
</feature>
<dbReference type="GO" id="GO:0032259">
    <property type="term" value="P:methylation"/>
    <property type="evidence" value="ECO:0007669"/>
    <property type="project" value="UniProtKB-KW"/>
</dbReference>
<dbReference type="Pfam" id="PF13847">
    <property type="entry name" value="Methyltransf_31"/>
    <property type="match status" value="1"/>
</dbReference>
<dbReference type="CDD" id="cd02440">
    <property type="entry name" value="AdoMet_MTases"/>
    <property type="match status" value="1"/>
</dbReference>
<dbReference type="EMBL" id="JAAVLW010000002">
    <property type="protein sequence ID" value="NOJ45993.1"/>
    <property type="molecule type" value="Genomic_DNA"/>
</dbReference>
<evidence type="ECO:0000259" key="1">
    <source>
        <dbReference type="Pfam" id="PF13847"/>
    </source>
</evidence>
<comment type="caution">
    <text evidence="2">The sequence shown here is derived from an EMBL/GenBank/DDBJ whole genome shotgun (WGS) entry which is preliminary data.</text>
</comment>
<protein>
    <submittedName>
        <fullName evidence="2">Class I SAM-dependent methyltransferase</fullName>
    </submittedName>
</protein>
<dbReference type="Gene3D" id="3.40.50.150">
    <property type="entry name" value="Vaccinia Virus protein VP39"/>
    <property type="match status" value="1"/>
</dbReference>
<accession>A0A7Y4H1N1</accession>
<evidence type="ECO:0000313" key="3">
    <source>
        <dbReference type="Proteomes" id="UP000528734"/>
    </source>
</evidence>
<dbReference type="GO" id="GO:0008168">
    <property type="term" value="F:methyltransferase activity"/>
    <property type="evidence" value="ECO:0007669"/>
    <property type="project" value="UniProtKB-KW"/>
</dbReference>
<sequence>MKEVYPFQSSDDERKRLIAQSGLVAPLTRRLFERAGITAGMRVLDIGSGSGDVALLAAHLVGPTGEVTGIDRDPAQVEYAERRAKTQGLTNVHFVAGDFREIEFTPAVDAIVGRLVLMYAADPLDAILRALRNLKSGGIIALQESIIDYEGPVFIEPLDCLAARAAEWFRAGFKHAGVHSRMGMRLFGLMRKAGLTPSTEIEMLVPIQEGPDGALFTTLVSVVRSQIPAIVASGAATEAEIQIDTLEERMIADAPADGVVGYFNLGHVGVWATKPYRHPRPLLADR</sequence>
<evidence type="ECO:0000313" key="2">
    <source>
        <dbReference type="EMBL" id="NOJ45993.1"/>
    </source>
</evidence>
<dbReference type="SUPFAM" id="SSF53335">
    <property type="entry name" value="S-adenosyl-L-methionine-dependent methyltransferases"/>
    <property type="match status" value="1"/>
</dbReference>
<dbReference type="InterPro" id="IPR029063">
    <property type="entry name" value="SAM-dependent_MTases_sf"/>
</dbReference>
<dbReference type="RefSeq" id="WP_171708876.1">
    <property type="nucleotide sequence ID" value="NZ_JAAVLW010000002.1"/>
</dbReference>
<dbReference type="InterPro" id="IPR025714">
    <property type="entry name" value="Methyltranfer_dom"/>
</dbReference>
<keyword evidence="2" id="KW-0808">Transferase</keyword>
<keyword evidence="3" id="KW-1185">Reference proteome</keyword>